<evidence type="ECO:0000256" key="8">
    <source>
        <dbReference type="NCBIfam" id="TIGR00019"/>
    </source>
</evidence>
<dbReference type="NCBIfam" id="TIGR00019">
    <property type="entry name" value="prfA"/>
    <property type="match status" value="1"/>
</dbReference>
<name>A0AAX4HW41_9BACT</name>
<dbReference type="SUPFAM" id="SSF75620">
    <property type="entry name" value="Release factor"/>
    <property type="match status" value="1"/>
</dbReference>
<dbReference type="PANTHER" id="PTHR43804:SF7">
    <property type="entry name" value="LD18447P"/>
    <property type="match status" value="1"/>
</dbReference>
<dbReference type="Pfam" id="PF03462">
    <property type="entry name" value="PCRF"/>
    <property type="match status" value="1"/>
</dbReference>
<dbReference type="GO" id="GO:0016149">
    <property type="term" value="F:translation release factor activity, codon specific"/>
    <property type="evidence" value="ECO:0007669"/>
    <property type="project" value="UniProtKB-UniRule"/>
</dbReference>
<feature type="coiled-coil region" evidence="9">
    <location>
        <begin position="69"/>
        <end position="96"/>
    </location>
</feature>
<feature type="domain" description="Prokaryotic-type class I peptide chain release factors" evidence="10">
    <location>
        <begin position="228"/>
        <end position="244"/>
    </location>
</feature>
<dbReference type="PROSITE" id="PS00745">
    <property type="entry name" value="RF_PROK_I"/>
    <property type="match status" value="1"/>
</dbReference>
<dbReference type="Proteomes" id="UP001324634">
    <property type="component" value="Chromosome"/>
</dbReference>
<dbReference type="PANTHER" id="PTHR43804">
    <property type="entry name" value="LD18447P"/>
    <property type="match status" value="1"/>
</dbReference>
<dbReference type="Gene3D" id="3.30.70.1660">
    <property type="match status" value="1"/>
</dbReference>
<evidence type="ECO:0000256" key="9">
    <source>
        <dbReference type="SAM" id="Coils"/>
    </source>
</evidence>
<dbReference type="InterPro" id="IPR045853">
    <property type="entry name" value="Pep_chain_release_fac_I_sf"/>
</dbReference>
<dbReference type="FunFam" id="3.30.70.1660:FF:000004">
    <property type="entry name" value="Peptide chain release factor 1"/>
    <property type="match status" value="1"/>
</dbReference>
<evidence type="ECO:0000256" key="2">
    <source>
        <dbReference type="ARBA" id="ARBA00004496"/>
    </source>
</evidence>
<evidence type="ECO:0000256" key="4">
    <source>
        <dbReference type="ARBA" id="ARBA00022481"/>
    </source>
</evidence>
<dbReference type="FunFam" id="3.30.70.1660:FF:000002">
    <property type="entry name" value="Peptide chain release factor 1"/>
    <property type="match status" value="1"/>
</dbReference>
<dbReference type="InterPro" id="IPR005139">
    <property type="entry name" value="PCRF"/>
</dbReference>
<comment type="PTM">
    <text evidence="7">Methylated by PrmC. Methylation increases the termination efficiency of RF1.</text>
</comment>
<sequence length="358" mass="40567">MPVFDKLDAVVRRFEILTERLADPSLYDRAQELRETNAERANLEPIVIKYKEYKKMVADIEGNKDIIHNEKDEEMREMAKEELAELEKGLPTVEHELKLLLLPKDPNDDRNVILEIRAGAGGDEASIFVADVWRMYKNYFNGKGWRSEVVSISEGDRGLKEIIVNVSGEKVYSKMKYESGVHRVQRVPDTEAQGRIHTSTITVAVMPEADEVGDIVLDMNEIRVDVYRSSGSGGQSVNTTDSAVRLTHIPTGIVIAMQDERSQLKNKEKAFKILKTKLYDLKVQEAANKEASMRKGLVGTGDRSERIRTYNYPQGRISDHRINYTIYNLPAFMNGDVDEVIDALIAHNQAILLQGTEE</sequence>
<dbReference type="HAMAP" id="MF_00093">
    <property type="entry name" value="Rel_fac_1"/>
    <property type="match status" value="1"/>
</dbReference>
<protein>
    <recommendedName>
        <fullName evidence="7 8">Peptide chain release factor 1</fullName>
        <shortName evidence="7">RF-1</shortName>
    </recommendedName>
</protein>
<proteinExistence type="inferred from homology"/>
<dbReference type="Gene3D" id="3.30.160.20">
    <property type="match status" value="1"/>
</dbReference>
<evidence type="ECO:0000256" key="3">
    <source>
        <dbReference type="ARBA" id="ARBA00010835"/>
    </source>
</evidence>
<dbReference type="SMART" id="SM00937">
    <property type="entry name" value="PCRF"/>
    <property type="match status" value="1"/>
</dbReference>
<accession>A0AAX4HW41</accession>
<dbReference type="InterPro" id="IPR050057">
    <property type="entry name" value="Prokaryotic/Mito_RF"/>
</dbReference>
<dbReference type="GO" id="GO:0005829">
    <property type="term" value="C:cytosol"/>
    <property type="evidence" value="ECO:0007669"/>
    <property type="project" value="UniProtKB-ARBA"/>
</dbReference>
<comment type="function">
    <text evidence="1 7">Peptide chain release factor 1 directs the termination of translation in response to the peptide chain termination codons UAG and UAA.</text>
</comment>
<keyword evidence="5 7" id="KW-0963">Cytoplasm</keyword>
<evidence type="ECO:0000259" key="10">
    <source>
        <dbReference type="PROSITE" id="PS00745"/>
    </source>
</evidence>
<gene>
    <name evidence="7 11" type="primary">prfA</name>
    <name evidence="11" type="ORF">SOO65_18065</name>
</gene>
<dbReference type="AlphaFoldDB" id="A0AAX4HW41"/>
<dbReference type="Gene3D" id="6.10.140.1950">
    <property type="match status" value="1"/>
</dbReference>
<keyword evidence="12" id="KW-1185">Reference proteome</keyword>
<evidence type="ECO:0000256" key="6">
    <source>
        <dbReference type="ARBA" id="ARBA00022917"/>
    </source>
</evidence>
<evidence type="ECO:0000256" key="5">
    <source>
        <dbReference type="ARBA" id="ARBA00022490"/>
    </source>
</evidence>
<keyword evidence="6 7" id="KW-0648">Protein biosynthesis</keyword>
<reference evidence="11 12" key="1">
    <citation type="submission" date="2023-11" db="EMBL/GenBank/DDBJ databases">
        <title>Peredibacter starrii A3.12.</title>
        <authorList>
            <person name="Mitchell R.J."/>
        </authorList>
    </citation>
    <scope>NUCLEOTIDE SEQUENCE [LARGE SCALE GENOMIC DNA]</scope>
    <source>
        <strain evidence="11 12">A3.12</strain>
    </source>
</reference>
<evidence type="ECO:0000313" key="12">
    <source>
        <dbReference type="Proteomes" id="UP001324634"/>
    </source>
</evidence>
<evidence type="ECO:0000256" key="7">
    <source>
        <dbReference type="HAMAP-Rule" id="MF_00093"/>
    </source>
</evidence>
<dbReference type="KEGG" id="psti:SOO65_18065"/>
<evidence type="ECO:0000313" key="11">
    <source>
        <dbReference type="EMBL" id="WPU67230.1"/>
    </source>
</evidence>
<dbReference type="Pfam" id="PF00472">
    <property type="entry name" value="RF-1"/>
    <property type="match status" value="1"/>
</dbReference>
<dbReference type="InterPro" id="IPR004373">
    <property type="entry name" value="RF-1"/>
</dbReference>
<feature type="modified residue" description="N5-methylglutamine" evidence="7">
    <location>
        <position position="235"/>
    </location>
</feature>
<dbReference type="FunFam" id="3.30.160.20:FF:000004">
    <property type="entry name" value="Peptide chain release factor 1"/>
    <property type="match status" value="1"/>
</dbReference>
<dbReference type="NCBIfam" id="NF001859">
    <property type="entry name" value="PRK00591.1"/>
    <property type="match status" value="1"/>
</dbReference>
<keyword evidence="9" id="KW-0175">Coiled coil</keyword>
<keyword evidence="4 7" id="KW-0488">Methylation</keyword>
<comment type="subcellular location">
    <subcellularLocation>
        <location evidence="2 7">Cytoplasm</location>
    </subcellularLocation>
</comment>
<organism evidence="11 12">
    <name type="scientific">Peredibacter starrii</name>
    <dbReference type="NCBI Taxonomy" id="28202"/>
    <lineage>
        <taxon>Bacteria</taxon>
        <taxon>Pseudomonadati</taxon>
        <taxon>Bdellovibrionota</taxon>
        <taxon>Bacteriovoracia</taxon>
        <taxon>Bacteriovoracales</taxon>
        <taxon>Bacteriovoracaceae</taxon>
        <taxon>Peredibacter</taxon>
    </lineage>
</organism>
<dbReference type="InterPro" id="IPR000352">
    <property type="entry name" value="Pep_chain_release_fac_I"/>
</dbReference>
<dbReference type="EMBL" id="CP139487">
    <property type="protein sequence ID" value="WPU67230.1"/>
    <property type="molecule type" value="Genomic_DNA"/>
</dbReference>
<evidence type="ECO:0000256" key="1">
    <source>
        <dbReference type="ARBA" id="ARBA00002986"/>
    </source>
</evidence>
<comment type="similarity">
    <text evidence="3 7">Belongs to the prokaryotic/mitochondrial release factor family.</text>
</comment>